<dbReference type="InterPro" id="IPR012340">
    <property type="entry name" value="NA-bd_OB-fold"/>
</dbReference>
<dbReference type="InterPro" id="IPR044119">
    <property type="entry name" value="Adenylation_LigC-like"/>
</dbReference>
<evidence type="ECO:0000313" key="6">
    <source>
        <dbReference type="EMBL" id="OHV37386.1"/>
    </source>
</evidence>
<dbReference type="PANTHER" id="PTHR45674:SF4">
    <property type="entry name" value="DNA LIGASE 1"/>
    <property type="match status" value="1"/>
</dbReference>
<dbReference type="Proteomes" id="UP000179769">
    <property type="component" value="Unassembled WGS sequence"/>
</dbReference>
<keyword evidence="2 6" id="KW-0436">Ligase</keyword>
<dbReference type="AlphaFoldDB" id="A0A1S1QUU9"/>
<comment type="similarity">
    <text evidence="1">Belongs to the ATP-dependent DNA ligase family.</text>
</comment>
<evidence type="ECO:0000256" key="1">
    <source>
        <dbReference type="ARBA" id="ARBA00007572"/>
    </source>
</evidence>
<feature type="region of interest" description="Disordered" evidence="4">
    <location>
        <begin position="293"/>
        <end position="328"/>
    </location>
</feature>
<gene>
    <name evidence="6" type="primary">ligC</name>
    <name evidence="6" type="ORF">BBK14_02860</name>
</gene>
<sequence>MDLPVTPPVKPMLARAAPQIPPDMLYEPKWDGFRALVFRDGAELEITSRSTRPMTRYFPELVEVLLAALPDRCVLDGEIVVVGPDGLDFEELSQRVHPATSRVAKLALETPVSFVAFDLLALGDEAFTEQPFARRRAVLEEVLAGHAGPAAPGSAPVRRVPSGVYLTPSTGELDMARQWFERYEGAGLDGLVAKPPDGAYQPDKRAMFKIKHDRTADCVVAGYRPHKNDPEAVGSLLLGLYADPADEADPEDATDPARESPLLSVGVTSAFPMARRRELVRELAHLVVPIDSHPWARQGPENAAQPGGDAGEEPTAAAGQPARTPWDAEESRWARGRDLSFVPLRPELVVEVRYDHMEGPRFRHTTQFVRFRPDRDPGGCTYAQLERPVRFDIADVLRIPPD</sequence>
<dbReference type="CDD" id="cd07970">
    <property type="entry name" value="OBF_DNA_ligase_LigC"/>
    <property type="match status" value="1"/>
</dbReference>
<organism evidence="6 7">
    <name type="scientific">Parafrankia soli</name>
    <dbReference type="NCBI Taxonomy" id="2599596"/>
    <lineage>
        <taxon>Bacteria</taxon>
        <taxon>Bacillati</taxon>
        <taxon>Actinomycetota</taxon>
        <taxon>Actinomycetes</taxon>
        <taxon>Frankiales</taxon>
        <taxon>Frankiaceae</taxon>
        <taxon>Parafrankia</taxon>
    </lineage>
</organism>
<proteinExistence type="inferred from homology"/>
<evidence type="ECO:0000256" key="3">
    <source>
        <dbReference type="ARBA" id="ARBA00034003"/>
    </source>
</evidence>
<dbReference type="GO" id="GO:0006281">
    <property type="term" value="P:DNA repair"/>
    <property type="evidence" value="ECO:0007669"/>
    <property type="project" value="InterPro"/>
</dbReference>
<reference evidence="7" key="1">
    <citation type="submission" date="2016-07" db="EMBL/GenBank/DDBJ databases">
        <title>Frankia sp. NRRL B-16219 Genome sequencing.</title>
        <authorList>
            <person name="Ghodhbane-Gtari F."/>
            <person name="Swanson E."/>
            <person name="Gueddou A."/>
            <person name="Louati M."/>
            <person name="Nouioui I."/>
            <person name="Hezbri K."/>
            <person name="Abebe-Akele F."/>
            <person name="Simpson S."/>
            <person name="Morris K."/>
            <person name="Thomas K."/>
            <person name="Gtari M."/>
            <person name="Tisa L.S."/>
        </authorList>
    </citation>
    <scope>NUCLEOTIDE SEQUENCE [LARGE SCALE GENOMIC DNA]</scope>
    <source>
        <strain evidence="7">NRRL B-16219</strain>
    </source>
</reference>
<dbReference type="Gene3D" id="2.40.50.140">
    <property type="entry name" value="Nucleic acid-binding proteins"/>
    <property type="match status" value="1"/>
</dbReference>
<comment type="catalytic activity">
    <reaction evidence="3">
        <text>ATP + (deoxyribonucleotide)n-3'-hydroxyl + 5'-phospho-(deoxyribonucleotide)m = (deoxyribonucleotide)n+m + AMP + diphosphate.</text>
        <dbReference type="EC" id="6.5.1.1"/>
    </reaction>
</comment>
<feature type="domain" description="ATP-dependent DNA ligase family profile" evidence="5">
    <location>
        <begin position="109"/>
        <end position="221"/>
    </location>
</feature>
<evidence type="ECO:0000256" key="2">
    <source>
        <dbReference type="ARBA" id="ARBA00022598"/>
    </source>
</evidence>
<dbReference type="PANTHER" id="PTHR45674">
    <property type="entry name" value="DNA LIGASE 1/3 FAMILY MEMBER"/>
    <property type="match status" value="1"/>
</dbReference>
<comment type="caution">
    <text evidence="6">The sequence shown here is derived from an EMBL/GenBank/DDBJ whole genome shotgun (WGS) entry which is preliminary data.</text>
</comment>
<dbReference type="SUPFAM" id="SSF50249">
    <property type="entry name" value="Nucleic acid-binding proteins"/>
    <property type="match status" value="1"/>
</dbReference>
<dbReference type="GO" id="GO:0003910">
    <property type="term" value="F:DNA ligase (ATP) activity"/>
    <property type="evidence" value="ECO:0007669"/>
    <property type="project" value="UniProtKB-EC"/>
</dbReference>
<dbReference type="PROSITE" id="PS50160">
    <property type="entry name" value="DNA_LIGASE_A3"/>
    <property type="match status" value="1"/>
</dbReference>
<dbReference type="CDD" id="cd07905">
    <property type="entry name" value="Adenylation_DNA_ligase_LigC"/>
    <property type="match status" value="1"/>
</dbReference>
<dbReference type="RefSeq" id="WP_071061670.1">
    <property type="nucleotide sequence ID" value="NZ_MAXA01000113.1"/>
</dbReference>
<accession>A0A1S1QUU9</accession>
<dbReference type="Gene3D" id="3.30.470.30">
    <property type="entry name" value="DNA ligase/mRNA capping enzyme"/>
    <property type="match status" value="1"/>
</dbReference>
<keyword evidence="7" id="KW-1185">Reference proteome</keyword>
<dbReference type="Pfam" id="PF01068">
    <property type="entry name" value="DNA_ligase_A_M"/>
    <property type="match status" value="1"/>
</dbReference>
<dbReference type="GO" id="GO:0006310">
    <property type="term" value="P:DNA recombination"/>
    <property type="evidence" value="ECO:0007669"/>
    <property type="project" value="InterPro"/>
</dbReference>
<dbReference type="InterPro" id="IPR016059">
    <property type="entry name" value="DNA_ligase_ATP-dep_CS"/>
</dbReference>
<dbReference type="GO" id="GO:0005524">
    <property type="term" value="F:ATP binding"/>
    <property type="evidence" value="ECO:0007669"/>
    <property type="project" value="InterPro"/>
</dbReference>
<dbReference type="SUPFAM" id="SSF56091">
    <property type="entry name" value="DNA ligase/mRNA capping enzyme, catalytic domain"/>
    <property type="match status" value="1"/>
</dbReference>
<dbReference type="EMBL" id="MAXA01000113">
    <property type="protein sequence ID" value="OHV37386.1"/>
    <property type="molecule type" value="Genomic_DNA"/>
</dbReference>
<dbReference type="InterPro" id="IPR050191">
    <property type="entry name" value="ATP-dep_DNA_ligase"/>
</dbReference>
<evidence type="ECO:0000256" key="4">
    <source>
        <dbReference type="SAM" id="MobiDB-lite"/>
    </source>
</evidence>
<name>A0A1S1QUU9_9ACTN</name>
<evidence type="ECO:0000313" key="7">
    <source>
        <dbReference type="Proteomes" id="UP000179769"/>
    </source>
</evidence>
<protein>
    <submittedName>
        <fullName evidence="6">ATP-dependent DNA ligase</fullName>
    </submittedName>
</protein>
<dbReference type="InterPro" id="IPR044117">
    <property type="entry name" value="OBF_LigC-like"/>
</dbReference>
<evidence type="ECO:0000259" key="5">
    <source>
        <dbReference type="PROSITE" id="PS50160"/>
    </source>
</evidence>
<dbReference type="PROSITE" id="PS00697">
    <property type="entry name" value="DNA_LIGASE_A1"/>
    <property type="match status" value="1"/>
</dbReference>
<dbReference type="NCBIfam" id="NF006078">
    <property type="entry name" value="PRK08224.1"/>
    <property type="match status" value="1"/>
</dbReference>
<dbReference type="InterPro" id="IPR012310">
    <property type="entry name" value="DNA_ligase_ATP-dep_cent"/>
</dbReference>